<evidence type="ECO:0000259" key="7">
    <source>
        <dbReference type="Pfam" id="PF25121"/>
    </source>
</evidence>
<feature type="compositionally biased region" description="Low complexity" evidence="5">
    <location>
        <begin position="522"/>
        <end position="535"/>
    </location>
</feature>
<dbReference type="PANTHER" id="PTHR12202">
    <property type="entry name" value="ESF1 HOMOLOG"/>
    <property type="match status" value="1"/>
</dbReference>
<dbReference type="InterPro" id="IPR012580">
    <property type="entry name" value="NUC153"/>
</dbReference>
<dbReference type="PANTHER" id="PTHR12202:SF0">
    <property type="entry name" value="ESF1 HOMOLOG"/>
    <property type="match status" value="1"/>
</dbReference>
<feature type="compositionally biased region" description="Basic and acidic residues" evidence="5">
    <location>
        <begin position="450"/>
        <end position="464"/>
    </location>
</feature>
<organism evidence="8 9">
    <name type="scientific">Hortaea werneckii</name>
    <name type="common">Black yeast</name>
    <name type="synonym">Cladosporium werneckii</name>
    <dbReference type="NCBI Taxonomy" id="91943"/>
    <lineage>
        <taxon>Eukaryota</taxon>
        <taxon>Fungi</taxon>
        <taxon>Dikarya</taxon>
        <taxon>Ascomycota</taxon>
        <taxon>Pezizomycotina</taxon>
        <taxon>Dothideomycetes</taxon>
        <taxon>Dothideomycetidae</taxon>
        <taxon>Mycosphaerellales</taxon>
        <taxon>Teratosphaeriaceae</taxon>
        <taxon>Hortaea</taxon>
    </lineage>
</organism>
<sequence length="738" mass="82558">MLSLKAGFEIYITFSIATMADRKRDPRFAALANDPRYRLPGKKESRTAVDPRFGRLFTDQEFRKKASVDRYSRKIKPEAGKKELEKLYRLDTDGSKPKSTGDKKAGKAEREVVGSDDDSEEDGSEDSEDEKIERRDPAREGGFSASESEEESSSEEESDEEADLAEDTAGQEQTEDIPLGEVTRRIAAVNMDWDNIRASDILAVAQSFLPGSGRVEKVTVFPSEFGRERLEKEELEGPPREIFASSTRAQDDIEDDESGARSSDDEEDEDEKIRKQLLSNQADEGGKFDTAKLRQYQLERLRYYYAVIETDSKPAAKALYDSMDGREYLTTANFFDLRFIPDDVSFEEDTPKEECSKLPEGYKPNDFKTEALTHSKVRLTWDDDDTTRKEVQKRAFSRAEIDENDLQAYIGSDSSGDEDSAPRKETGTEKKASKREAERAKMRAALGLGEEPKKGGAKSAKEPVGEMEITFTSGLGGDKGGKSVFENGPQDEESTRERYIRKEKERKQKRKEKMKASRTGEAADTSGSDSEAAAEGGEGATNGEEDDGFNDPFFDDPSFNAAAEKKAKKAERLKKRAEKAASEEEAAARRKELELLMADDQADAVRHFDMREIEQQEKEAKRKGKKGRKGGKKGAAGAGEEQAGAGAEEFKVDTEDPRFKGLFESHEYAIDPTNPRYKATRGMKTLLEEGRKKRKRTGEEEEDVEPPKPKQKGVKAPKNENSEELKGLVARLKGKGKR</sequence>
<name>A0A3M7HZ52_HORWE</name>
<evidence type="ECO:0000313" key="8">
    <source>
        <dbReference type="EMBL" id="RMZ18449.1"/>
    </source>
</evidence>
<feature type="compositionally biased region" description="Basic and acidic residues" evidence="5">
    <location>
        <begin position="229"/>
        <end position="239"/>
    </location>
</feature>
<feature type="compositionally biased region" description="Basic and acidic residues" evidence="5">
    <location>
        <begin position="606"/>
        <end position="620"/>
    </location>
</feature>
<feature type="compositionally biased region" description="Low complexity" evidence="5">
    <location>
        <begin position="638"/>
        <end position="647"/>
    </location>
</feature>
<feature type="compositionally biased region" description="Basic and acidic residues" evidence="5">
    <location>
        <begin position="420"/>
        <end position="441"/>
    </location>
</feature>
<comment type="similarity">
    <text evidence="2">Belongs to the ESF1 family.</text>
</comment>
<evidence type="ECO:0000313" key="9">
    <source>
        <dbReference type="Proteomes" id="UP000281468"/>
    </source>
</evidence>
<feature type="compositionally biased region" description="Basic and acidic residues" evidence="5">
    <location>
        <begin position="82"/>
        <end position="113"/>
    </location>
</feature>
<protein>
    <submittedName>
        <fullName evidence="8">Uncharacterized protein</fullName>
    </submittedName>
</protein>
<dbReference type="Pfam" id="PF25121">
    <property type="entry name" value="RRM_ESF1"/>
    <property type="match status" value="1"/>
</dbReference>
<dbReference type="InterPro" id="IPR039754">
    <property type="entry name" value="Esf1"/>
</dbReference>
<feature type="compositionally biased region" description="Basic and acidic residues" evidence="5">
    <location>
        <begin position="578"/>
        <end position="587"/>
    </location>
</feature>
<reference evidence="8 9" key="1">
    <citation type="journal article" date="2018" name="BMC Genomics">
        <title>Genomic evidence for intraspecific hybridization in a clonal and extremely halotolerant yeast.</title>
        <authorList>
            <person name="Gostincar C."/>
            <person name="Stajich J.E."/>
            <person name="Zupancic J."/>
            <person name="Zalar P."/>
            <person name="Gunde-Cimerman N."/>
        </authorList>
    </citation>
    <scope>NUCLEOTIDE SEQUENCE [LARGE SCALE GENOMIC DNA]</scope>
    <source>
        <strain evidence="8 9">EXF-171</strain>
    </source>
</reference>
<evidence type="ECO:0000256" key="1">
    <source>
        <dbReference type="ARBA" id="ARBA00004604"/>
    </source>
</evidence>
<evidence type="ECO:0000256" key="3">
    <source>
        <dbReference type="ARBA" id="ARBA00023054"/>
    </source>
</evidence>
<proteinExistence type="inferred from homology"/>
<feature type="region of interest" description="Disordered" evidence="5">
    <location>
        <begin position="405"/>
        <end position="587"/>
    </location>
</feature>
<dbReference type="EMBL" id="QWIQ01000003">
    <property type="protein sequence ID" value="RMZ18449.1"/>
    <property type="molecule type" value="Genomic_DNA"/>
</dbReference>
<evidence type="ECO:0000259" key="6">
    <source>
        <dbReference type="Pfam" id="PF08159"/>
    </source>
</evidence>
<dbReference type="Proteomes" id="UP000281468">
    <property type="component" value="Unassembled WGS sequence"/>
</dbReference>
<feature type="region of interest" description="Disordered" evidence="5">
    <location>
        <begin position="606"/>
        <end position="738"/>
    </location>
</feature>
<comment type="caution">
    <text evidence="8">The sequence shown here is derived from an EMBL/GenBank/DDBJ whole genome shotgun (WGS) entry which is preliminary data.</text>
</comment>
<dbReference type="AlphaFoldDB" id="A0A3M7HZ52"/>
<feature type="compositionally biased region" description="Basic residues" evidence="5">
    <location>
        <begin position="566"/>
        <end position="577"/>
    </location>
</feature>
<feature type="domain" description="ESF1 RRM" evidence="7">
    <location>
        <begin position="183"/>
        <end position="355"/>
    </location>
</feature>
<feature type="compositionally biased region" description="Basic and acidic residues" evidence="5">
    <location>
        <begin position="717"/>
        <end position="726"/>
    </location>
</feature>
<comment type="subcellular location">
    <subcellularLocation>
        <location evidence="1">Nucleus</location>
        <location evidence="1">Nucleolus</location>
    </subcellularLocation>
</comment>
<feature type="region of interest" description="Disordered" evidence="5">
    <location>
        <begin position="82"/>
        <end position="182"/>
    </location>
</feature>
<feature type="compositionally biased region" description="Basic and acidic residues" evidence="5">
    <location>
        <begin position="648"/>
        <end position="669"/>
    </location>
</feature>
<feature type="region of interest" description="Disordered" evidence="5">
    <location>
        <begin position="229"/>
        <end position="273"/>
    </location>
</feature>
<dbReference type="GO" id="GO:0003723">
    <property type="term" value="F:RNA binding"/>
    <property type="evidence" value="ECO:0007669"/>
    <property type="project" value="TreeGrafter"/>
</dbReference>
<evidence type="ECO:0000256" key="5">
    <source>
        <dbReference type="SAM" id="MobiDB-lite"/>
    </source>
</evidence>
<dbReference type="GO" id="GO:0006364">
    <property type="term" value="P:rRNA processing"/>
    <property type="evidence" value="ECO:0007669"/>
    <property type="project" value="InterPro"/>
</dbReference>
<feature type="compositionally biased region" description="Low complexity" evidence="5">
    <location>
        <begin position="550"/>
        <end position="562"/>
    </location>
</feature>
<evidence type="ECO:0000256" key="4">
    <source>
        <dbReference type="ARBA" id="ARBA00023242"/>
    </source>
</evidence>
<keyword evidence="4" id="KW-0539">Nucleus</keyword>
<dbReference type="GO" id="GO:0005730">
    <property type="term" value="C:nucleolus"/>
    <property type="evidence" value="ECO:0007669"/>
    <property type="project" value="UniProtKB-SubCell"/>
</dbReference>
<gene>
    <name evidence="8" type="ORF">D0862_00252</name>
</gene>
<evidence type="ECO:0000256" key="2">
    <source>
        <dbReference type="ARBA" id="ARBA00009087"/>
    </source>
</evidence>
<feature type="domain" description="NUC153" evidence="6">
    <location>
        <begin position="656"/>
        <end position="684"/>
    </location>
</feature>
<keyword evidence="3" id="KW-0175">Coiled coil</keyword>
<feature type="compositionally biased region" description="Basic residues" evidence="5">
    <location>
        <begin position="621"/>
        <end position="632"/>
    </location>
</feature>
<feature type="compositionally biased region" description="Basic and acidic residues" evidence="5">
    <location>
        <begin position="493"/>
        <end position="506"/>
    </location>
</feature>
<dbReference type="Pfam" id="PF08159">
    <property type="entry name" value="NUC153"/>
    <property type="match status" value="1"/>
</dbReference>
<dbReference type="InterPro" id="IPR056750">
    <property type="entry name" value="RRM_ESF1"/>
</dbReference>
<feature type="compositionally biased region" description="Acidic residues" evidence="5">
    <location>
        <begin position="114"/>
        <end position="130"/>
    </location>
</feature>
<accession>A0A3M7HZ52</accession>
<feature type="compositionally biased region" description="Acidic residues" evidence="5">
    <location>
        <begin position="147"/>
        <end position="166"/>
    </location>
</feature>